<protein>
    <submittedName>
        <fullName evidence="3">DgyrCDS7723</fullName>
    </submittedName>
</protein>
<dbReference type="FunFam" id="1.25.40.990:FF:000010">
    <property type="entry name" value="Leukocyte receptor cluster member"/>
    <property type="match status" value="1"/>
</dbReference>
<keyword evidence="4" id="KW-1185">Reference proteome</keyword>
<dbReference type="PROSITE" id="PS50250">
    <property type="entry name" value="PCI"/>
    <property type="match status" value="1"/>
</dbReference>
<feature type="compositionally biased region" description="Polar residues" evidence="1">
    <location>
        <begin position="1"/>
        <end position="25"/>
    </location>
</feature>
<feature type="compositionally biased region" description="Pro residues" evidence="1">
    <location>
        <begin position="184"/>
        <end position="193"/>
    </location>
</feature>
<feature type="region of interest" description="Disordered" evidence="1">
    <location>
        <begin position="1"/>
        <end position="62"/>
    </location>
</feature>
<feature type="domain" description="PCI" evidence="2">
    <location>
        <begin position="498"/>
        <end position="660"/>
    </location>
</feature>
<feature type="compositionally biased region" description="Polar residues" evidence="1">
    <location>
        <begin position="194"/>
        <end position="218"/>
    </location>
</feature>
<reference evidence="3 4" key="1">
    <citation type="submission" date="2020-08" db="EMBL/GenBank/DDBJ databases">
        <authorList>
            <person name="Hejnol A."/>
        </authorList>
    </citation>
    <scope>NUCLEOTIDE SEQUENCE [LARGE SCALE GENOMIC DNA]</scope>
</reference>
<evidence type="ECO:0000313" key="4">
    <source>
        <dbReference type="Proteomes" id="UP000549394"/>
    </source>
</evidence>
<dbReference type="GO" id="GO:0005634">
    <property type="term" value="C:nucleus"/>
    <property type="evidence" value="ECO:0007669"/>
    <property type="project" value="TreeGrafter"/>
</dbReference>
<gene>
    <name evidence="3" type="ORF">DGYR_LOCUS7367</name>
</gene>
<feature type="region of interest" description="Disordered" evidence="1">
    <location>
        <begin position="298"/>
        <end position="356"/>
    </location>
</feature>
<dbReference type="OrthoDB" id="199574at2759"/>
<dbReference type="InterPro" id="IPR045107">
    <property type="entry name" value="SAC3/GANP/THP3"/>
</dbReference>
<evidence type="ECO:0000313" key="3">
    <source>
        <dbReference type="EMBL" id="CAD5119078.1"/>
    </source>
</evidence>
<dbReference type="PANTHER" id="PTHR12436:SF4">
    <property type="entry name" value="LEUKOCYTE RECEPTOR CLUSTER MEMBER 8"/>
    <property type="match status" value="1"/>
</dbReference>
<feature type="compositionally biased region" description="Basic residues" evidence="1">
    <location>
        <begin position="344"/>
        <end position="355"/>
    </location>
</feature>
<dbReference type="Proteomes" id="UP000549394">
    <property type="component" value="Unassembled WGS sequence"/>
</dbReference>
<evidence type="ECO:0000259" key="2">
    <source>
        <dbReference type="PROSITE" id="PS50250"/>
    </source>
</evidence>
<proteinExistence type="predicted"/>
<comment type="caution">
    <text evidence="3">The sequence shown here is derived from an EMBL/GenBank/DDBJ whole genome shotgun (WGS) entry which is preliminary data.</text>
</comment>
<dbReference type="InterPro" id="IPR000717">
    <property type="entry name" value="PCI_dom"/>
</dbReference>
<dbReference type="Pfam" id="PF03399">
    <property type="entry name" value="SAC3_GANP"/>
    <property type="match status" value="1"/>
</dbReference>
<organism evidence="3 4">
    <name type="scientific">Dimorphilus gyrociliatus</name>
    <dbReference type="NCBI Taxonomy" id="2664684"/>
    <lineage>
        <taxon>Eukaryota</taxon>
        <taxon>Metazoa</taxon>
        <taxon>Spiralia</taxon>
        <taxon>Lophotrochozoa</taxon>
        <taxon>Annelida</taxon>
        <taxon>Polychaeta</taxon>
        <taxon>Polychaeta incertae sedis</taxon>
        <taxon>Dinophilidae</taxon>
        <taxon>Dimorphilus</taxon>
    </lineage>
</organism>
<sequence length="660" mass="75908">MSENADVTSKEQSQAWMTARLSLSQIKPKEDTQSPQASKPPVGHPYVQNIMQYGPPPGYGAPPQRMDYNSYSEYNNPGMLRRAPPPRLSPNQRLRAFGNGPNMNMNHQMMMRPPPLQAQNKMPRGTIRFNLQFQTQQRPTQQPSTSISQPNNSEVISSNAFTQNTHSHISQPPPTYKSFSLPRQVPPGRPQIPSPFNNPNMNGNCLAPSNNTNFSGTNKPIAKTPTETENNTEKKTNKEDWPPALKQWVNRVFKSSKNEEEKDVLQQKLKEYLQNIMATSSIHSINWNNVPLLKIDSERHSPTKPKERIIPFRSRRKRSSSFDSDSSIEETPKKKLVSSVTTKKGNKKKNKKNKQVQRFTIEQDTQKLQSRADRFRKDFFRGDEISTVTALGLNSTLDREESGDLDWGSMTIEGTASNLEKPYLRLTAAPDPSTVRPQRILEKALQHVKRKWKSDENYYYVCEQLKSIRQDLTVQCIRNEFTVEVYETHARIAMEKSDHEEFNQCQTQLKLLYNEGLRGQEAEFTAYRILYYIFTRNTLDMCTALARLPEELKHDKCVLHALAIRSAWSLSHYQKFFKLYSKSPKMSGYLIDWFVDRERKAALKIMLKSYLPSLPVELIGKNLAFTNEEGMRTFLTSMNVKYLDVDRVKVDTRASLASLL</sequence>
<dbReference type="PANTHER" id="PTHR12436">
    <property type="entry name" value="80 KDA MCM3-ASSOCIATED PROTEIN"/>
    <property type="match status" value="1"/>
</dbReference>
<feature type="compositionally biased region" description="Basic and acidic residues" evidence="1">
    <location>
        <begin position="298"/>
        <end position="310"/>
    </location>
</feature>
<dbReference type="Gene3D" id="1.25.40.990">
    <property type="match status" value="1"/>
</dbReference>
<dbReference type="AlphaFoldDB" id="A0A7I8VRX9"/>
<feature type="region of interest" description="Disordered" evidence="1">
    <location>
        <begin position="162"/>
        <end position="239"/>
    </location>
</feature>
<name>A0A7I8VRX9_9ANNE</name>
<dbReference type="InterPro" id="IPR005062">
    <property type="entry name" value="SAC3/GANP/THP3_conserved"/>
</dbReference>
<dbReference type="EMBL" id="CAJFCJ010000009">
    <property type="protein sequence ID" value="CAD5119078.1"/>
    <property type="molecule type" value="Genomic_DNA"/>
</dbReference>
<evidence type="ECO:0000256" key="1">
    <source>
        <dbReference type="SAM" id="MobiDB-lite"/>
    </source>
</evidence>
<accession>A0A7I8VRX9</accession>